<keyword evidence="4" id="KW-0233">DNA recombination</keyword>
<keyword evidence="3" id="KW-0238">DNA-binding</keyword>
<dbReference type="NCBIfam" id="NF007246">
    <property type="entry name" value="PRK09692.1"/>
    <property type="match status" value="1"/>
</dbReference>
<dbReference type="Gene3D" id="1.10.150.130">
    <property type="match status" value="1"/>
</dbReference>
<dbReference type="GO" id="GO:0006310">
    <property type="term" value="P:DNA recombination"/>
    <property type="evidence" value="ECO:0007669"/>
    <property type="project" value="UniProtKB-KW"/>
</dbReference>
<dbReference type="InterPro" id="IPR013762">
    <property type="entry name" value="Integrase-like_cat_sf"/>
</dbReference>
<dbReference type="PANTHER" id="PTHR30629:SF6">
    <property type="entry name" value="PROPHAGE INTEGRASE INTA-RELATED"/>
    <property type="match status" value="1"/>
</dbReference>
<dbReference type="CDD" id="cd00801">
    <property type="entry name" value="INT_P4_C"/>
    <property type="match status" value="1"/>
</dbReference>
<dbReference type="InterPro" id="IPR002104">
    <property type="entry name" value="Integrase_catalytic"/>
</dbReference>
<dbReference type="InterPro" id="IPR025166">
    <property type="entry name" value="Integrase_DNA_bind_dom"/>
</dbReference>
<sequence>MANKTAPLTDTEIRQAKAKEKEYNLGDGKGLLLRIKPNGSKLWLFNYQRPYTKKRAVLSVGSYPEVSLKQARQTRLKYRELLANDVDPKDYKQEQEAQAKEALTNTFEHVANLWLESKRDTITSGHFQQVKRSLEKDLFPSLGKKPISTLKATSFITLLRSIEAKGSLETVKRLSQRINNIMNYAVNYGLIEVNPAQAIGEVFKKPKKKHYPTLKPEQLPDLMKALNTASIQLQTRCLIEWQLHTITRPSEASGTKWSEIDFKQKTWTIPAERMKSRIEHIIPLSEQALALLDIMKSINGNRQHVFSSRINPKKPMNSATANVALKRMGFRGVLVSHGLRALASTTLNEQGFNSDVIEACLAHIDKNEVRKAYNRSTYLEQRIKVMTWWSEHIESTSQNHLLTTKKSRLKVVT</sequence>
<dbReference type="PANTHER" id="PTHR30629">
    <property type="entry name" value="PROPHAGE INTEGRASE"/>
    <property type="match status" value="1"/>
</dbReference>
<evidence type="ECO:0000256" key="4">
    <source>
        <dbReference type="ARBA" id="ARBA00023172"/>
    </source>
</evidence>
<dbReference type="RefSeq" id="WP_106647273.1">
    <property type="nucleotide sequence ID" value="NZ_BMGO01000001.1"/>
</dbReference>
<dbReference type="OrthoDB" id="9795573at2"/>
<dbReference type="EMBL" id="CP025120">
    <property type="protein sequence ID" value="AUD79462.1"/>
    <property type="molecule type" value="Genomic_DNA"/>
</dbReference>
<dbReference type="KEGG" id="kpd:CW740_09505"/>
<dbReference type="InterPro" id="IPR038488">
    <property type="entry name" value="Integrase_DNA-bd_sf"/>
</dbReference>
<dbReference type="Proteomes" id="UP000232693">
    <property type="component" value="Chromosome"/>
</dbReference>
<dbReference type="AlphaFoldDB" id="A0A2K9APB4"/>
<dbReference type="GO" id="GO:0003677">
    <property type="term" value="F:DNA binding"/>
    <property type="evidence" value="ECO:0007669"/>
    <property type="project" value="UniProtKB-UniRule"/>
</dbReference>
<dbReference type="InterPro" id="IPR010998">
    <property type="entry name" value="Integrase_recombinase_N"/>
</dbReference>
<evidence type="ECO:0000256" key="1">
    <source>
        <dbReference type="ARBA" id="ARBA00008857"/>
    </source>
</evidence>
<name>A0A2K9APB4_9GAMM</name>
<gene>
    <name evidence="5" type="ORF">CW740_09505</name>
</gene>
<keyword evidence="2" id="KW-0229">DNA integration</keyword>
<accession>A0A2K9APB4</accession>
<dbReference type="InterPro" id="IPR011010">
    <property type="entry name" value="DNA_brk_join_enz"/>
</dbReference>
<dbReference type="Pfam" id="PF00589">
    <property type="entry name" value="Phage_integrase"/>
    <property type="match status" value="1"/>
</dbReference>
<dbReference type="InterPro" id="IPR050808">
    <property type="entry name" value="Phage_Integrase"/>
</dbReference>
<reference evidence="5 6" key="1">
    <citation type="submission" date="2017-12" db="EMBL/GenBank/DDBJ databases">
        <title>Kangiella profundi FT102 completed genome.</title>
        <authorList>
            <person name="Xu J."/>
            <person name="Wang J."/>
            <person name="Lu Y."/>
        </authorList>
    </citation>
    <scope>NUCLEOTIDE SEQUENCE [LARGE SCALE GENOMIC DNA]</scope>
    <source>
        <strain evidence="5 6">FT102</strain>
    </source>
</reference>
<proteinExistence type="inferred from homology"/>
<evidence type="ECO:0000256" key="2">
    <source>
        <dbReference type="ARBA" id="ARBA00022908"/>
    </source>
</evidence>
<keyword evidence="6" id="KW-1185">Reference proteome</keyword>
<dbReference type="PROSITE" id="PS51898">
    <property type="entry name" value="TYR_RECOMBINASE"/>
    <property type="match status" value="1"/>
</dbReference>
<dbReference type="GO" id="GO:0015074">
    <property type="term" value="P:DNA integration"/>
    <property type="evidence" value="ECO:0007669"/>
    <property type="project" value="UniProtKB-KW"/>
</dbReference>
<organism evidence="5 6">
    <name type="scientific">Kangiella profundi</name>
    <dbReference type="NCBI Taxonomy" id="1561924"/>
    <lineage>
        <taxon>Bacteria</taxon>
        <taxon>Pseudomonadati</taxon>
        <taxon>Pseudomonadota</taxon>
        <taxon>Gammaproteobacteria</taxon>
        <taxon>Kangiellales</taxon>
        <taxon>Kangiellaceae</taxon>
        <taxon>Kangiella</taxon>
    </lineage>
</organism>
<protein>
    <submittedName>
        <fullName evidence="5">Integrase</fullName>
    </submittedName>
</protein>
<comment type="similarity">
    <text evidence="1">Belongs to the 'phage' integrase family.</text>
</comment>
<dbReference type="InterPro" id="IPR053876">
    <property type="entry name" value="Phage_int_M"/>
</dbReference>
<evidence type="ECO:0000313" key="6">
    <source>
        <dbReference type="Proteomes" id="UP000232693"/>
    </source>
</evidence>
<dbReference type="InterPro" id="IPR044068">
    <property type="entry name" value="CB"/>
</dbReference>
<dbReference type="Pfam" id="PF22022">
    <property type="entry name" value="Phage_int_M"/>
    <property type="match status" value="1"/>
</dbReference>
<dbReference type="PROSITE" id="PS51900">
    <property type="entry name" value="CB"/>
    <property type="match status" value="1"/>
</dbReference>
<dbReference type="Pfam" id="PF13356">
    <property type="entry name" value="Arm-DNA-bind_3"/>
    <property type="match status" value="1"/>
</dbReference>
<evidence type="ECO:0000256" key="3">
    <source>
        <dbReference type="ARBA" id="ARBA00023125"/>
    </source>
</evidence>
<dbReference type="Gene3D" id="3.30.160.390">
    <property type="entry name" value="Integrase, DNA-binding domain"/>
    <property type="match status" value="1"/>
</dbReference>
<dbReference type="SUPFAM" id="SSF56349">
    <property type="entry name" value="DNA breaking-rejoining enzymes"/>
    <property type="match status" value="1"/>
</dbReference>
<dbReference type="Gene3D" id="1.10.443.10">
    <property type="entry name" value="Intergrase catalytic core"/>
    <property type="match status" value="1"/>
</dbReference>
<evidence type="ECO:0000313" key="5">
    <source>
        <dbReference type="EMBL" id="AUD79462.1"/>
    </source>
</evidence>